<dbReference type="InterPro" id="IPR003018">
    <property type="entry name" value="GAF"/>
</dbReference>
<dbReference type="EMBL" id="SMFL01000013">
    <property type="protein sequence ID" value="TDE11044.1"/>
    <property type="molecule type" value="Genomic_DNA"/>
</dbReference>
<dbReference type="SUPFAM" id="SSF47384">
    <property type="entry name" value="Homodimeric domain of signal transducing histidine kinase"/>
    <property type="match status" value="1"/>
</dbReference>
<dbReference type="InterPro" id="IPR003661">
    <property type="entry name" value="HisK_dim/P_dom"/>
</dbReference>
<keyword evidence="3" id="KW-0597">Phosphoprotein</keyword>
<dbReference type="Gene3D" id="1.10.287.130">
    <property type="match status" value="1"/>
</dbReference>
<keyword evidence="8" id="KW-1185">Reference proteome</keyword>
<dbReference type="SUPFAM" id="SSF55874">
    <property type="entry name" value="ATPase domain of HSP90 chaperone/DNA topoisomerase II/histidine kinase"/>
    <property type="match status" value="1"/>
</dbReference>
<dbReference type="SMART" id="SM00065">
    <property type="entry name" value="GAF"/>
    <property type="match status" value="1"/>
</dbReference>
<evidence type="ECO:0000313" key="7">
    <source>
        <dbReference type="EMBL" id="TDE11044.1"/>
    </source>
</evidence>
<dbReference type="InterPro" id="IPR004358">
    <property type="entry name" value="Sig_transdc_His_kin-like_C"/>
</dbReference>
<dbReference type="Pfam" id="PF01590">
    <property type="entry name" value="GAF"/>
    <property type="match status" value="1"/>
</dbReference>
<feature type="domain" description="Histidine kinase" evidence="6">
    <location>
        <begin position="223"/>
        <end position="448"/>
    </location>
</feature>
<dbReference type="SMART" id="SM00388">
    <property type="entry name" value="HisKA"/>
    <property type="match status" value="1"/>
</dbReference>
<evidence type="ECO:0000256" key="1">
    <source>
        <dbReference type="ARBA" id="ARBA00000085"/>
    </source>
</evidence>
<dbReference type="InterPro" id="IPR036890">
    <property type="entry name" value="HATPase_C_sf"/>
</dbReference>
<dbReference type="InterPro" id="IPR052162">
    <property type="entry name" value="Sensor_kinase/Photoreceptor"/>
</dbReference>
<dbReference type="CDD" id="cd00082">
    <property type="entry name" value="HisKA"/>
    <property type="match status" value="1"/>
</dbReference>
<dbReference type="InterPro" id="IPR005467">
    <property type="entry name" value="His_kinase_dom"/>
</dbReference>
<reference evidence="7 8" key="1">
    <citation type="submission" date="2019-03" db="EMBL/GenBank/DDBJ databases">
        <title>Dyadobacter AR-3-6 sp. nov., isolated from arctic soil.</title>
        <authorList>
            <person name="Chaudhary D.K."/>
        </authorList>
    </citation>
    <scope>NUCLEOTIDE SEQUENCE [LARGE SCALE GENOMIC DNA]</scope>
    <source>
        <strain evidence="7 8">AR-3-6</strain>
    </source>
</reference>
<dbReference type="Pfam" id="PF00512">
    <property type="entry name" value="HisKA"/>
    <property type="match status" value="1"/>
</dbReference>
<dbReference type="Proteomes" id="UP000294850">
    <property type="component" value="Unassembled WGS sequence"/>
</dbReference>
<evidence type="ECO:0000256" key="3">
    <source>
        <dbReference type="ARBA" id="ARBA00022553"/>
    </source>
</evidence>
<dbReference type="PANTHER" id="PTHR43304:SF1">
    <property type="entry name" value="PAC DOMAIN-CONTAINING PROTEIN"/>
    <property type="match status" value="1"/>
</dbReference>
<organism evidence="7 8">
    <name type="scientific">Dyadobacter psychrotolerans</name>
    <dbReference type="NCBI Taxonomy" id="2541721"/>
    <lineage>
        <taxon>Bacteria</taxon>
        <taxon>Pseudomonadati</taxon>
        <taxon>Bacteroidota</taxon>
        <taxon>Cytophagia</taxon>
        <taxon>Cytophagales</taxon>
        <taxon>Spirosomataceae</taxon>
        <taxon>Dyadobacter</taxon>
    </lineage>
</organism>
<dbReference type="AlphaFoldDB" id="A0A4R5DGS5"/>
<accession>A0A4R5DGS5</accession>
<dbReference type="GO" id="GO:0000155">
    <property type="term" value="F:phosphorelay sensor kinase activity"/>
    <property type="evidence" value="ECO:0007669"/>
    <property type="project" value="InterPro"/>
</dbReference>
<evidence type="ECO:0000256" key="2">
    <source>
        <dbReference type="ARBA" id="ARBA00012438"/>
    </source>
</evidence>
<evidence type="ECO:0000256" key="4">
    <source>
        <dbReference type="ARBA" id="ARBA00022679"/>
    </source>
</evidence>
<dbReference type="InterPro" id="IPR029016">
    <property type="entry name" value="GAF-like_dom_sf"/>
</dbReference>
<protein>
    <recommendedName>
        <fullName evidence="2">histidine kinase</fullName>
        <ecNumber evidence="2">2.7.13.3</ecNumber>
    </recommendedName>
</protein>
<gene>
    <name evidence="7" type="ORF">E0F88_26465</name>
</gene>
<comment type="caution">
    <text evidence="7">The sequence shown here is derived from an EMBL/GenBank/DDBJ whole genome shotgun (WGS) entry which is preliminary data.</text>
</comment>
<dbReference type="InterPro" id="IPR003594">
    <property type="entry name" value="HATPase_dom"/>
</dbReference>
<dbReference type="SMART" id="SM00387">
    <property type="entry name" value="HATPase_c"/>
    <property type="match status" value="1"/>
</dbReference>
<dbReference type="Gene3D" id="3.30.565.10">
    <property type="entry name" value="Histidine kinase-like ATPase, C-terminal domain"/>
    <property type="match status" value="1"/>
</dbReference>
<dbReference type="Gene3D" id="3.30.450.40">
    <property type="match status" value="1"/>
</dbReference>
<dbReference type="PRINTS" id="PR00344">
    <property type="entry name" value="BCTRLSENSOR"/>
</dbReference>
<evidence type="ECO:0000313" key="8">
    <source>
        <dbReference type="Proteomes" id="UP000294850"/>
    </source>
</evidence>
<dbReference type="SUPFAM" id="SSF55781">
    <property type="entry name" value="GAF domain-like"/>
    <property type="match status" value="1"/>
</dbReference>
<dbReference type="RefSeq" id="WP_131961305.1">
    <property type="nucleotide sequence ID" value="NZ_SMFL01000013.1"/>
</dbReference>
<sequence length="448" mass="49978">MNRDITTNEELRIAALRSYDIVYAAAEQDYDELTALASAICNTPISLVSLIDQNRQLFKSRHGLTITQTPREFSFCAHAILNPEQPMVVTDARVDERFANNPLVTGDPHIIFYAGVPLVDSNGFTLGSFCVIDHAPKQLSEQQLSALQVLAKQVVRIFENKKFRSASNTDEQSLEARIESLLSKRTKQFITENKSLSNLYRKVSENNDNLKKSNHSLQQFAFVASHDLQEPLRKIQAFSELIFKRHADQLGDAAEYLYKIKLAAGRMSQLVNNLLAHSKIPEQQQKTLVSMDWVIQTVLQDLELAISETGAVVSYDPLPMIEANETHLCQVFQNLIGNSLKFRQAGEPLQINIQYKKLLKADLPPFVHPGKICENYHLIEVADNGIGFDQQYADKMFGLFTRLENSSEFAGSGIGLSICEKVVSSHGGAICAQGQVGKGAVFSIYLPC</sequence>
<evidence type="ECO:0000259" key="6">
    <source>
        <dbReference type="PROSITE" id="PS50109"/>
    </source>
</evidence>
<dbReference type="PROSITE" id="PS50109">
    <property type="entry name" value="HIS_KIN"/>
    <property type="match status" value="1"/>
</dbReference>
<dbReference type="InterPro" id="IPR036097">
    <property type="entry name" value="HisK_dim/P_sf"/>
</dbReference>
<comment type="catalytic activity">
    <reaction evidence="1">
        <text>ATP + protein L-histidine = ADP + protein N-phospho-L-histidine.</text>
        <dbReference type="EC" id="2.7.13.3"/>
    </reaction>
</comment>
<dbReference type="OrthoDB" id="9811889at2"/>
<keyword evidence="4" id="KW-0808">Transferase</keyword>
<keyword evidence="5" id="KW-0418">Kinase</keyword>
<dbReference type="EC" id="2.7.13.3" evidence="2"/>
<dbReference type="Pfam" id="PF02518">
    <property type="entry name" value="HATPase_c"/>
    <property type="match status" value="1"/>
</dbReference>
<evidence type="ECO:0000256" key="5">
    <source>
        <dbReference type="ARBA" id="ARBA00022777"/>
    </source>
</evidence>
<proteinExistence type="predicted"/>
<name>A0A4R5DGS5_9BACT</name>
<dbReference type="PANTHER" id="PTHR43304">
    <property type="entry name" value="PHYTOCHROME-LIKE PROTEIN CPH1"/>
    <property type="match status" value="1"/>
</dbReference>